<dbReference type="InterPro" id="IPR042099">
    <property type="entry name" value="ANL_N_sf"/>
</dbReference>
<dbReference type="InterPro" id="IPR032387">
    <property type="entry name" value="ACAS_N"/>
</dbReference>
<dbReference type="PANTHER" id="PTHR42921">
    <property type="entry name" value="ACETOACETYL-COA SYNTHETASE"/>
    <property type="match status" value="1"/>
</dbReference>
<evidence type="ECO:0008006" key="9">
    <source>
        <dbReference type="Google" id="ProtNLM"/>
    </source>
</evidence>
<evidence type="ECO:0000256" key="2">
    <source>
        <dbReference type="ARBA" id="ARBA00022598"/>
    </source>
</evidence>
<dbReference type="Pfam" id="PF16177">
    <property type="entry name" value="ACAS_N"/>
    <property type="match status" value="1"/>
</dbReference>
<reference evidence="7 8" key="1">
    <citation type="journal article" date="2019" name="Sci. Rep.">
        <title>Comparative genomics of chytrid fungi reveal insights into the obligate biotrophic and pathogenic lifestyle of Synchytrium endobioticum.</title>
        <authorList>
            <person name="van de Vossenberg B.T.L.H."/>
            <person name="Warris S."/>
            <person name="Nguyen H.D.T."/>
            <person name="van Gent-Pelzer M.P.E."/>
            <person name="Joly D.L."/>
            <person name="van de Geest H.C."/>
            <person name="Bonants P.J.M."/>
            <person name="Smith D.S."/>
            <person name="Levesque C.A."/>
            <person name="van der Lee T.A.J."/>
        </authorList>
    </citation>
    <scope>NUCLEOTIDE SEQUENCE [LARGE SCALE GENOMIC DNA]</scope>
    <source>
        <strain evidence="7 8">JEL517</strain>
    </source>
</reference>
<keyword evidence="2" id="KW-0436">Ligase</keyword>
<dbReference type="GO" id="GO:0006629">
    <property type="term" value="P:lipid metabolic process"/>
    <property type="evidence" value="ECO:0007669"/>
    <property type="project" value="InterPro"/>
</dbReference>
<dbReference type="GeneID" id="42002427"/>
<evidence type="ECO:0000256" key="4">
    <source>
        <dbReference type="ARBA" id="ARBA00022840"/>
    </source>
</evidence>
<proteinExistence type="inferred from homology"/>
<dbReference type="PANTHER" id="PTHR42921:SF1">
    <property type="entry name" value="ACETOACETYL-COA SYNTHETASE"/>
    <property type="match status" value="1"/>
</dbReference>
<accession>A0A507CFD7</accession>
<dbReference type="AlphaFoldDB" id="A0A507CFD7"/>
<gene>
    <name evidence="7" type="ORF">SmJEL517_g01202</name>
</gene>
<dbReference type="SUPFAM" id="SSF52777">
    <property type="entry name" value="CoA-dependent acyltransferases"/>
    <property type="match status" value="1"/>
</dbReference>
<feature type="domain" description="Acetyl-coenzyme A synthetase N-terminal" evidence="6">
    <location>
        <begin position="104"/>
        <end position="161"/>
    </location>
</feature>
<dbReference type="InterPro" id="IPR020845">
    <property type="entry name" value="AMP-binding_CS"/>
</dbReference>
<dbReference type="Gene3D" id="3.30.300.30">
    <property type="match status" value="1"/>
</dbReference>
<comment type="similarity">
    <text evidence="1">Belongs to the ATP-dependent AMP-binding enzyme family.</text>
</comment>
<dbReference type="InterPro" id="IPR045851">
    <property type="entry name" value="AMP-bd_C_sf"/>
</dbReference>
<dbReference type="Gene3D" id="3.40.50.12780">
    <property type="entry name" value="N-terminal domain of ligase-like"/>
    <property type="match status" value="1"/>
</dbReference>
<sequence>MKLAIAREGGSALTIKPYLVKFTLARRTATDNNTKSLKHPLNLPYILVEKNRKTKNATQKQQQNKWSIMERRVLWSPKARFPSELKQFQAYVEKRHALEHFLTYEEFWQWSVDNLDAFWKAVWDYCEVTHSASPSEVLQTGVMMDEIPEWFKGARLNYAQNMLKYRDNHIAVISTGEQLTPHSLTYAELYDQVEKVAKSLRKCGVKVGDRVAAFLPNTEYAIICMLAASAVGAVFSGASPDFGVQGTLDRLGQIEPKVLFCTDTVFEDGRHQSQIDKLEVIVQGLPSLEHVVFCPFDGVIPEESFKVPKSMSMDAFIQLSAEDSAPFYFEQLPFDHPLVIMFTSGSTGKPKCLVHRAGGLLLQHRKEHLIHTSMSRKDVFLYYTTTGWMMWNWQVSALAEGATLVVFSGKPFLPTPGVLFKVVEDHKVTKFGISAKYIQSIRDASLNPSALYDLSTLDTVYSTGSPLSPEGFEYIYASISSTVMVASITGGTDICSLFGAPNTDLPVICGQVQCRGLGMSVDVWDEEGNSVIDSPGELVCTRPMPCMPIGFLNDSDHSKYRAAYFYNSKFPHVWCHGDYVQLDSVYGGLVMLGRSDGTLNPKGIRFGSADLYRIVEDFPEVSDSLAVGYKSPKSEDEIVVLFLKMEAAFTFSPEFGNLIKLRIREQLSPAHVPAIVMPIDDIPYTLSGKKTEVVVKRLLAGVPPASASALRNPEAIKFFSDLQLDKVISSAPMVPADDEIAMEISKMASTVINQPNLVGGDFCFVDAGFDSLTILRVKMYLGERYRYLIDAHALLLPGTTPTSVAKDIREASTRKAVYGGGSSVFEGSDVTLTEAKGVPSPFSITGPIVPVVESSSYELSLSSRRMAGTWVSATFLHLPILPNILRWRVAHEYFVHYLETLPLARDGESVKQARLTMALTRLAELHPPLRTRLQHVGTNILSETIASLIMPIKTTAILNDPAASFTLVKVPEHQMYDWNALHRLVQPTLSKGRQMMVAVWSESCSFIILGMAHMAFDMETRAIYFNHLKRLYKDLDRKDVYPTRLMDWPFVLSAALTRFQPLPNDTPITRITSKVPILTTMDYFTINVKIPKGQLATEMMAASSVGILKLIQDSTTSKGEFSMGYLGVADVAKDGYSGNGTVETYSVLNLPKDINQQECLAVFKTRKTYVVLDHLKHIRRYAGMVFLNLRVRSTPEPEIQMRSLCTNKIWPNNGGSLWMHFDIWPDSDVVMISFWVSHNLKGGLHKTLGSRVQHFFHQWGMKSDMTVNGSLPVLG</sequence>
<evidence type="ECO:0000259" key="5">
    <source>
        <dbReference type="Pfam" id="PF00501"/>
    </source>
</evidence>
<evidence type="ECO:0000256" key="1">
    <source>
        <dbReference type="ARBA" id="ARBA00006432"/>
    </source>
</evidence>
<dbReference type="Pfam" id="PF00501">
    <property type="entry name" value="AMP-binding"/>
    <property type="match status" value="1"/>
</dbReference>
<dbReference type="GO" id="GO:0030729">
    <property type="term" value="F:acetoacetate-CoA ligase activity"/>
    <property type="evidence" value="ECO:0007669"/>
    <property type="project" value="InterPro"/>
</dbReference>
<evidence type="ECO:0000259" key="6">
    <source>
        <dbReference type="Pfam" id="PF16177"/>
    </source>
</evidence>
<dbReference type="Proteomes" id="UP000319731">
    <property type="component" value="Unassembled WGS sequence"/>
</dbReference>
<feature type="domain" description="AMP-dependent synthetase/ligase" evidence="5">
    <location>
        <begin position="168"/>
        <end position="543"/>
    </location>
</feature>
<protein>
    <recommendedName>
        <fullName evidence="9">Acetoacetate--CoA ligase</fullName>
    </recommendedName>
</protein>
<dbReference type="SUPFAM" id="SSF56801">
    <property type="entry name" value="Acetyl-CoA synthetase-like"/>
    <property type="match status" value="1"/>
</dbReference>
<evidence type="ECO:0000256" key="3">
    <source>
        <dbReference type="ARBA" id="ARBA00022741"/>
    </source>
</evidence>
<dbReference type="STRING" id="1806994.A0A507CFD7"/>
<organism evidence="7 8">
    <name type="scientific">Synchytrium microbalum</name>
    <dbReference type="NCBI Taxonomy" id="1806994"/>
    <lineage>
        <taxon>Eukaryota</taxon>
        <taxon>Fungi</taxon>
        <taxon>Fungi incertae sedis</taxon>
        <taxon>Chytridiomycota</taxon>
        <taxon>Chytridiomycota incertae sedis</taxon>
        <taxon>Chytridiomycetes</taxon>
        <taxon>Synchytriales</taxon>
        <taxon>Synchytriaceae</taxon>
        <taxon>Synchytrium</taxon>
    </lineage>
</organism>
<dbReference type="GO" id="GO:0005524">
    <property type="term" value="F:ATP binding"/>
    <property type="evidence" value="ECO:0007669"/>
    <property type="project" value="UniProtKB-KW"/>
</dbReference>
<name>A0A507CFD7_9FUNG</name>
<dbReference type="InterPro" id="IPR000873">
    <property type="entry name" value="AMP-dep_synth/lig_dom"/>
</dbReference>
<dbReference type="EMBL" id="QEAO01000004">
    <property type="protein sequence ID" value="TPX36706.1"/>
    <property type="molecule type" value="Genomic_DNA"/>
</dbReference>
<dbReference type="NCBIfam" id="NF002937">
    <property type="entry name" value="PRK03584.1"/>
    <property type="match status" value="1"/>
</dbReference>
<comment type="caution">
    <text evidence="7">The sequence shown here is derived from an EMBL/GenBank/DDBJ whole genome shotgun (WGS) entry which is preliminary data.</text>
</comment>
<dbReference type="InterPro" id="IPR005914">
    <property type="entry name" value="Acac_CoA_synth"/>
</dbReference>
<evidence type="ECO:0000313" key="8">
    <source>
        <dbReference type="Proteomes" id="UP000319731"/>
    </source>
</evidence>
<evidence type="ECO:0000313" key="7">
    <source>
        <dbReference type="EMBL" id="TPX36706.1"/>
    </source>
</evidence>
<dbReference type="PROSITE" id="PS00455">
    <property type="entry name" value="AMP_BINDING"/>
    <property type="match status" value="1"/>
</dbReference>
<dbReference type="RefSeq" id="XP_031026920.1">
    <property type="nucleotide sequence ID" value="XM_031167130.1"/>
</dbReference>
<keyword evidence="8" id="KW-1185">Reference proteome</keyword>
<keyword evidence="4" id="KW-0067">ATP-binding</keyword>
<dbReference type="OrthoDB" id="10253869at2759"/>
<keyword evidence="3" id="KW-0547">Nucleotide-binding</keyword>
<dbReference type="NCBIfam" id="TIGR01217">
    <property type="entry name" value="ac_ac_CoA_syn"/>
    <property type="match status" value="1"/>
</dbReference>